<proteinExistence type="predicted"/>
<gene>
    <name evidence="1" type="ORF">C446_07412</name>
</gene>
<name>M0M6I8_9EURY</name>
<keyword evidence="2" id="KW-1185">Reference proteome</keyword>
<evidence type="ECO:0000313" key="2">
    <source>
        <dbReference type="Proteomes" id="UP000011607"/>
    </source>
</evidence>
<dbReference type="EMBL" id="AOMA01000073">
    <property type="protein sequence ID" value="EMA40234.1"/>
    <property type="molecule type" value="Genomic_DNA"/>
</dbReference>
<dbReference type="STRING" id="1227454.C446_07412"/>
<accession>M0M6I8</accession>
<dbReference type="Proteomes" id="UP000011607">
    <property type="component" value="Unassembled WGS sequence"/>
</dbReference>
<evidence type="ECO:0000313" key="1">
    <source>
        <dbReference type="EMBL" id="EMA40234.1"/>
    </source>
</evidence>
<reference evidence="1 2" key="1">
    <citation type="journal article" date="2014" name="PLoS Genet.">
        <title>Phylogenetically driven sequencing of extremely halophilic archaea reveals strategies for static and dynamic osmo-response.</title>
        <authorList>
            <person name="Becker E.A."/>
            <person name="Seitzer P.M."/>
            <person name="Tritt A."/>
            <person name="Larsen D."/>
            <person name="Krusor M."/>
            <person name="Yao A.I."/>
            <person name="Wu D."/>
            <person name="Madern D."/>
            <person name="Eisen J.A."/>
            <person name="Darling A.E."/>
            <person name="Facciotti M.T."/>
        </authorList>
    </citation>
    <scope>NUCLEOTIDE SEQUENCE [LARGE SCALE GENOMIC DNA]</scope>
    <source>
        <strain evidence="1 2">JCM 10879</strain>
    </source>
</reference>
<protein>
    <submittedName>
        <fullName evidence="1">Uncharacterized protein</fullName>
    </submittedName>
</protein>
<organism evidence="1 2">
    <name type="scientific">Halobiforma nitratireducens JCM 10879</name>
    <dbReference type="NCBI Taxonomy" id="1227454"/>
    <lineage>
        <taxon>Archaea</taxon>
        <taxon>Methanobacteriati</taxon>
        <taxon>Methanobacteriota</taxon>
        <taxon>Stenosarchaea group</taxon>
        <taxon>Halobacteria</taxon>
        <taxon>Halobacteriales</taxon>
        <taxon>Natrialbaceae</taxon>
        <taxon>Halobiforma</taxon>
    </lineage>
</organism>
<sequence>MNANTAVLFAGRLERRRPLEVTTAREIPSSVCCAVGRELPLCLAHRHGVGVEAGHDAASIVLEWAVMSTDDSRPVATVGVDVLRG</sequence>
<dbReference type="AlphaFoldDB" id="M0M6I8"/>
<comment type="caution">
    <text evidence="1">The sequence shown here is derived from an EMBL/GenBank/DDBJ whole genome shotgun (WGS) entry which is preliminary data.</text>
</comment>